<dbReference type="InterPro" id="IPR047187">
    <property type="entry name" value="SF1_C_Upf1"/>
</dbReference>
<feature type="region of interest" description="Disordered" evidence="16">
    <location>
        <begin position="899"/>
        <end position="931"/>
    </location>
</feature>
<evidence type="ECO:0000256" key="10">
    <source>
        <dbReference type="ARBA" id="ARBA00022840"/>
    </source>
</evidence>
<evidence type="ECO:0000256" key="4">
    <source>
        <dbReference type="ARBA" id="ARBA00022723"/>
    </source>
</evidence>
<dbReference type="STRING" id="13370.A0A448YQJ4"/>
<evidence type="ECO:0000259" key="17">
    <source>
        <dbReference type="PROSITE" id="PS51997"/>
    </source>
</evidence>
<dbReference type="InterPro" id="IPR041679">
    <property type="entry name" value="DNA2/NAM7-like_C"/>
</dbReference>
<dbReference type="GO" id="GO:0005524">
    <property type="term" value="F:ATP binding"/>
    <property type="evidence" value="ECO:0007669"/>
    <property type="project" value="UniProtKB-KW"/>
</dbReference>
<keyword evidence="7" id="KW-0378">Hydrolase</keyword>
<dbReference type="OrthoDB" id="6513042at2759"/>
<evidence type="ECO:0000256" key="11">
    <source>
        <dbReference type="ARBA" id="ARBA00023161"/>
    </source>
</evidence>
<dbReference type="Pfam" id="PF13086">
    <property type="entry name" value="AAA_11"/>
    <property type="match status" value="1"/>
</dbReference>
<keyword evidence="19" id="KW-1185">Reference proteome</keyword>
<dbReference type="GO" id="GO:0008270">
    <property type="term" value="F:zinc ion binding"/>
    <property type="evidence" value="ECO:0007669"/>
    <property type="project" value="UniProtKB-UniRule"/>
</dbReference>
<dbReference type="CDD" id="cd21407">
    <property type="entry name" value="1B_UPF1-like"/>
    <property type="match status" value="1"/>
</dbReference>
<dbReference type="GO" id="GO:0003723">
    <property type="term" value="F:RNA binding"/>
    <property type="evidence" value="ECO:0007669"/>
    <property type="project" value="InterPro"/>
</dbReference>
<evidence type="ECO:0000256" key="7">
    <source>
        <dbReference type="ARBA" id="ARBA00022801"/>
    </source>
</evidence>
<comment type="similarity">
    <text evidence="2">Belongs to the DNA2/NAM7 helicase family.</text>
</comment>
<comment type="subcellular location">
    <subcellularLocation>
        <location evidence="1">Cytoplasm</location>
    </subcellularLocation>
</comment>
<dbReference type="InterPro" id="IPR040812">
    <property type="entry name" value="UPF1_1B_dom"/>
</dbReference>
<dbReference type="GO" id="GO:0003724">
    <property type="term" value="F:RNA helicase activity"/>
    <property type="evidence" value="ECO:0007669"/>
    <property type="project" value="UniProtKB-EC"/>
</dbReference>
<dbReference type="Gene3D" id="3.40.50.300">
    <property type="entry name" value="P-loop containing nucleotide triphosphate hydrolases"/>
    <property type="match status" value="2"/>
</dbReference>
<keyword evidence="9 15" id="KW-0862">Zinc</keyword>
<accession>A0A448YQJ4</accession>
<evidence type="ECO:0000256" key="14">
    <source>
        <dbReference type="ARBA" id="ARBA00055561"/>
    </source>
</evidence>
<organism evidence="18 19">
    <name type="scientific">Brettanomyces naardenensis</name>
    <name type="common">Yeast</name>
    <dbReference type="NCBI Taxonomy" id="13370"/>
    <lineage>
        <taxon>Eukaryota</taxon>
        <taxon>Fungi</taxon>
        <taxon>Dikarya</taxon>
        <taxon>Ascomycota</taxon>
        <taxon>Saccharomycotina</taxon>
        <taxon>Pichiomycetes</taxon>
        <taxon>Pichiales</taxon>
        <taxon>Pichiaceae</taxon>
        <taxon>Brettanomyces</taxon>
    </lineage>
</organism>
<dbReference type="CDD" id="cd18808">
    <property type="entry name" value="SF1_C_Upf1"/>
    <property type="match status" value="1"/>
</dbReference>
<dbReference type="GO" id="GO:0016787">
    <property type="term" value="F:hydrolase activity"/>
    <property type="evidence" value="ECO:0007669"/>
    <property type="project" value="UniProtKB-KW"/>
</dbReference>
<name>A0A448YQJ4_BRENA</name>
<dbReference type="GO" id="GO:0000184">
    <property type="term" value="P:nuclear-transcribed mRNA catabolic process, nonsense-mediated decay"/>
    <property type="evidence" value="ECO:0007669"/>
    <property type="project" value="UniProtKB-KW"/>
</dbReference>
<comment type="catalytic activity">
    <reaction evidence="12">
        <text>ATP + H2O = ADP + phosphate + H(+)</text>
        <dbReference type="Rhea" id="RHEA:13065"/>
        <dbReference type="ChEBI" id="CHEBI:15377"/>
        <dbReference type="ChEBI" id="CHEBI:15378"/>
        <dbReference type="ChEBI" id="CHEBI:30616"/>
        <dbReference type="ChEBI" id="CHEBI:43474"/>
        <dbReference type="ChEBI" id="CHEBI:456216"/>
        <dbReference type="EC" id="3.6.4.12"/>
    </reaction>
    <physiologicalReaction direction="left-to-right" evidence="12">
        <dbReference type="Rhea" id="RHEA:13066"/>
    </physiologicalReaction>
</comment>
<proteinExistence type="inferred from homology"/>
<dbReference type="InterPro" id="IPR027417">
    <property type="entry name" value="P-loop_NTPase"/>
</dbReference>
<dbReference type="GO" id="GO:0005737">
    <property type="term" value="C:cytoplasm"/>
    <property type="evidence" value="ECO:0007669"/>
    <property type="project" value="UniProtKB-SubCell"/>
</dbReference>
<gene>
    <name evidence="18" type="ORF">BRENAR_LOCUS3946</name>
</gene>
<dbReference type="PANTHER" id="PTHR10887">
    <property type="entry name" value="DNA2/NAM7 HELICASE FAMILY"/>
    <property type="match status" value="1"/>
</dbReference>
<evidence type="ECO:0000256" key="8">
    <source>
        <dbReference type="ARBA" id="ARBA00022806"/>
    </source>
</evidence>
<feature type="compositionally biased region" description="Basic residues" evidence="16">
    <location>
        <begin position="847"/>
        <end position="859"/>
    </location>
</feature>
<dbReference type="SUPFAM" id="SSF52540">
    <property type="entry name" value="P-loop containing nucleoside triphosphate hydrolases"/>
    <property type="match status" value="1"/>
</dbReference>
<reference evidence="18 19" key="1">
    <citation type="submission" date="2018-12" db="EMBL/GenBank/DDBJ databases">
        <authorList>
            <person name="Tiukova I."/>
            <person name="Dainat J."/>
        </authorList>
    </citation>
    <scope>NUCLEOTIDE SEQUENCE [LARGE SCALE GENOMIC DNA]</scope>
</reference>
<evidence type="ECO:0000313" key="18">
    <source>
        <dbReference type="EMBL" id="VEU23215.1"/>
    </source>
</evidence>
<comment type="function">
    <text evidence="14">RNA-dependent helicase required for nonsense-mediated decay (NMD) of aberrant mRNAs containing premature stop codons and modulates the expression level of normal mRNAs. Also capable of unwinding double-stranded DNA and translocating on single-stranded DNA.</text>
</comment>
<evidence type="ECO:0000256" key="16">
    <source>
        <dbReference type="SAM" id="MobiDB-lite"/>
    </source>
</evidence>
<keyword evidence="3" id="KW-0963">Cytoplasm</keyword>
<dbReference type="InterPro" id="IPR045055">
    <property type="entry name" value="DNA2/NAM7-like"/>
</dbReference>
<dbReference type="Pfam" id="PF18141">
    <property type="entry name" value="UPF1_1B_dom"/>
    <property type="match status" value="1"/>
</dbReference>
<evidence type="ECO:0000313" key="19">
    <source>
        <dbReference type="Proteomes" id="UP000290900"/>
    </source>
</evidence>
<dbReference type="InterPro" id="IPR041677">
    <property type="entry name" value="DNA2/NAM7_AAA_11"/>
</dbReference>
<dbReference type="InParanoid" id="A0A448YQJ4"/>
<dbReference type="GO" id="GO:0003678">
    <property type="term" value="F:DNA helicase activity"/>
    <property type="evidence" value="ECO:0007669"/>
    <property type="project" value="UniProtKB-EC"/>
</dbReference>
<keyword evidence="4 15" id="KW-0479">Metal-binding</keyword>
<dbReference type="PROSITE" id="PS51997">
    <property type="entry name" value="UPF1_CH_RICH"/>
    <property type="match status" value="1"/>
</dbReference>
<dbReference type="PANTHER" id="PTHR10887:SF364">
    <property type="entry name" value="REGULATOR OF NONSENSE TRANSCRIPTS 1"/>
    <property type="match status" value="1"/>
</dbReference>
<dbReference type="InterPro" id="IPR018999">
    <property type="entry name" value="UPF1_CH/ZBD"/>
</dbReference>
<evidence type="ECO:0000256" key="15">
    <source>
        <dbReference type="PROSITE-ProRule" id="PRU01341"/>
    </source>
</evidence>
<dbReference type="CDD" id="cd18039">
    <property type="entry name" value="DEXXQc_UPF1"/>
    <property type="match status" value="1"/>
</dbReference>
<keyword evidence="10" id="KW-0067">ATP-binding</keyword>
<keyword evidence="8" id="KW-0347">Helicase</keyword>
<sequence>MSDILSESLTFNGSEAYYPPPDDLDPSSATAPAITGDPHILSMLPAHACSYCGCSNPQSVVKCNVCNRWFCNGRTPASGSHPTGGSHIVTHLVLARHNVVSLHPDSDLGDTTLECYKCGNRNVFVLGFVAAKQESLVVILCRLPCAQGKNPDWDTDHWQSLIEERQLLPWVAQPPSDEEMMNARSITATQVTQLESKWRLNKDATLADIEKEPETEAVPILMRYTDAFQYQRAFAPLVKLESDYDRQTKESKALEHISVRWGLGLNNRHLASFAFSTYETSDFKVAVGDEMILRYSGPELDKPWETSGYIIRLPDATQEEFTMELKPSKQPPPTQITTRFTAEFVWKGISYERMQEALKTFAVNPHSVSEYLYYKLLGKDVDPVEFDVKIPEKLSVRGATELNVSQLNAVESALRRPLTLIQGPPGTGKTVTSATIVYHLCKLHKEKVLVCAPSNVAVDHLALKLIQMGLKVTRIVARSREDVDSSVQKCCLNSLVKARARGELKKLIKLKEELGELSEKDSRTYFSGVRKLEKQILSHCEVICCTCVGAADKRLVKMKFRTVLIDESTQASEQECLIPIVKGAKQVVLVGDHQQLGPVILNKKAGDAGLRQSMFERLIFLGHTPLRLEVQYRMHPSLSEFPSNMFYDGSLQNGITAEERQWPNSQFPWPIRDKPMMFWAMYGREEISASGTSYLNRVEAMNCERIITRLFKDGVRPEQIGVITPYEGQRAYISQYMQMNSSLAEKSLYMDIEVVSVDAFQGREKDFIILTCVRANDQQLIGFLRDPRRLNVALTRARLGCIILGNPKALSRDRLWNYLLSYYRDKGCLVEGPLDNLQISSVQLSRPKTKYPPVRRPRRGPYAPSEAASQGTFETASLVSYEGSTFTSQLSNRSIWPTVQESQDENDTNSVVSQDDVESLSGTADATDGESDIRNLTNSFAKQFAF</sequence>
<dbReference type="SMART" id="SM00382">
    <property type="entry name" value="AAA"/>
    <property type="match status" value="1"/>
</dbReference>
<evidence type="ECO:0000256" key="1">
    <source>
        <dbReference type="ARBA" id="ARBA00004496"/>
    </source>
</evidence>
<dbReference type="FunFam" id="3.40.50.300:FF:000097">
    <property type="entry name" value="Regulator of nonsense transcripts 1"/>
    <property type="match status" value="1"/>
</dbReference>
<evidence type="ECO:0000256" key="5">
    <source>
        <dbReference type="ARBA" id="ARBA00022741"/>
    </source>
</evidence>
<keyword evidence="5" id="KW-0547">Nucleotide-binding</keyword>
<dbReference type="FunCoup" id="A0A448YQJ4">
    <property type="interactions" value="1243"/>
</dbReference>
<dbReference type="Proteomes" id="UP000290900">
    <property type="component" value="Unassembled WGS sequence"/>
</dbReference>
<dbReference type="SMART" id="SM00487">
    <property type="entry name" value="DEXDc"/>
    <property type="match status" value="1"/>
</dbReference>
<comment type="catalytic activity">
    <reaction evidence="13">
        <text>ATP + H2O = ADP + phosphate + H(+)</text>
        <dbReference type="Rhea" id="RHEA:13065"/>
        <dbReference type="ChEBI" id="CHEBI:15377"/>
        <dbReference type="ChEBI" id="CHEBI:15378"/>
        <dbReference type="ChEBI" id="CHEBI:30616"/>
        <dbReference type="ChEBI" id="CHEBI:43474"/>
        <dbReference type="ChEBI" id="CHEBI:456216"/>
        <dbReference type="EC" id="3.6.4.13"/>
    </reaction>
    <physiologicalReaction direction="left-to-right" evidence="13">
        <dbReference type="Rhea" id="RHEA:13066"/>
    </physiologicalReaction>
</comment>
<evidence type="ECO:0000256" key="3">
    <source>
        <dbReference type="ARBA" id="ARBA00022490"/>
    </source>
</evidence>
<feature type="region of interest" description="Disordered" evidence="16">
    <location>
        <begin position="846"/>
        <end position="869"/>
    </location>
</feature>
<dbReference type="Pfam" id="PF09416">
    <property type="entry name" value="UPF1_Zn_bind"/>
    <property type="match status" value="1"/>
</dbReference>
<dbReference type="EMBL" id="CAACVR010000036">
    <property type="protein sequence ID" value="VEU23215.1"/>
    <property type="molecule type" value="Genomic_DNA"/>
</dbReference>
<feature type="region of interest" description="C4" evidence="15">
    <location>
        <begin position="115"/>
        <end position="145"/>
    </location>
</feature>
<dbReference type="Gene3D" id="6.10.140.1240">
    <property type="match status" value="1"/>
</dbReference>
<comment type="caution">
    <text evidence="15">Lacks conserved residue(s) required for the propagation of feature annotation.</text>
</comment>
<dbReference type="Pfam" id="PF13087">
    <property type="entry name" value="AAA_12"/>
    <property type="match status" value="1"/>
</dbReference>
<evidence type="ECO:0000256" key="2">
    <source>
        <dbReference type="ARBA" id="ARBA00007913"/>
    </source>
</evidence>
<evidence type="ECO:0000256" key="12">
    <source>
        <dbReference type="ARBA" id="ARBA00048432"/>
    </source>
</evidence>
<protein>
    <submittedName>
        <fullName evidence="18">DEKNAAC104325</fullName>
    </submittedName>
</protein>
<dbReference type="InterPro" id="IPR003593">
    <property type="entry name" value="AAA+_ATPase"/>
</dbReference>
<evidence type="ECO:0000256" key="13">
    <source>
        <dbReference type="ARBA" id="ARBA00049390"/>
    </source>
</evidence>
<evidence type="ECO:0000256" key="6">
    <source>
        <dbReference type="ARBA" id="ARBA00022771"/>
    </source>
</evidence>
<dbReference type="AlphaFoldDB" id="A0A448YQJ4"/>
<feature type="domain" description="Upf1" evidence="17">
    <location>
        <begin position="41"/>
        <end position="201"/>
    </location>
</feature>
<dbReference type="CDD" id="cd21400">
    <property type="entry name" value="ZBD_UPF1-like"/>
    <property type="match status" value="1"/>
</dbReference>
<keyword evidence="11" id="KW-0866">Nonsense-mediated mRNA decay</keyword>
<dbReference type="Gene3D" id="2.40.30.230">
    <property type="match status" value="1"/>
</dbReference>
<keyword evidence="6 15" id="KW-0863">Zinc-finger</keyword>
<evidence type="ECO:0000256" key="9">
    <source>
        <dbReference type="ARBA" id="ARBA00022833"/>
    </source>
</evidence>
<dbReference type="InterPro" id="IPR014001">
    <property type="entry name" value="Helicase_ATP-bd"/>
</dbReference>